<feature type="compositionally biased region" description="Acidic residues" evidence="1">
    <location>
        <begin position="221"/>
        <end position="242"/>
    </location>
</feature>
<dbReference type="AlphaFoldDB" id="A0A8S8ZY96"/>
<evidence type="ECO:0000313" key="2">
    <source>
        <dbReference type="EMBL" id="KAA8635764.1"/>
    </source>
</evidence>
<gene>
    <name evidence="2" type="ORF">SMACR_04346</name>
</gene>
<feature type="compositionally biased region" description="Basic residues" evidence="1">
    <location>
        <begin position="304"/>
        <end position="323"/>
    </location>
</feature>
<sequence>MPGLTITTGRVPSDAGATTGSIGSSGRTSGVIGGAPDAEAPQNDAPSPTRPPVSPITPTQESARLSSPGHGDGPNQQHQHRQQHHTAFSSSALASASSHSPTPPLSSNNNHDNNNNNTNIPIFAQGRPTFTHSQPDQIGIQPPPPQPIAFDDNPDVLALKSAITILQLQRQRATVDIQALNRAKVAALSDPGAFVADLSAGRIGMDGDPLLNGPGANGDGSSDDDDDGDNDEDANEDEDADEDMKSEGSDDNSDEGDEEETSSSSEPRHDQDGDISMSGTGAGNTSSTPTSNNNNINSNNNNSNRRKMATAARKKERVSKKTAKQQPQDLSKTWRTLPKPQTVVRCPPINWAQYAVVGESLDKLHQEQLMAPTLGVPAVVSPGGVYEFRGTATATTKPGGGGGGGGGNIGSGSTSGSGTGYTMGDTTMGSSSTGTAADRTTTPPTTVTGIEGYANTSSGQQQTPGDTQGQGQGQGPQLPRHQQPQRLVGIAAPYTPGRDKIDRGTGRKGSKR</sequence>
<feature type="compositionally biased region" description="Polar residues" evidence="1">
    <location>
        <begin position="56"/>
        <end position="65"/>
    </location>
</feature>
<dbReference type="InterPro" id="IPR037830">
    <property type="entry name" value="ZZZ3"/>
</dbReference>
<feature type="compositionally biased region" description="Low complexity" evidence="1">
    <location>
        <begin position="15"/>
        <end position="30"/>
    </location>
</feature>
<comment type="caution">
    <text evidence="2">The sequence shown here is derived from an EMBL/GenBank/DDBJ whole genome shotgun (WGS) entry which is preliminary data.</text>
</comment>
<feature type="compositionally biased region" description="Polar residues" evidence="1">
    <location>
        <begin position="324"/>
        <end position="334"/>
    </location>
</feature>
<dbReference type="OMA" id="PSKTWRS"/>
<feature type="compositionally biased region" description="Low complexity" evidence="1">
    <location>
        <begin position="422"/>
        <end position="449"/>
    </location>
</feature>
<protein>
    <submittedName>
        <fullName evidence="2">Uncharacterized protein</fullName>
    </submittedName>
</protein>
<feature type="region of interest" description="Disordered" evidence="1">
    <location>
        <begin position="1"/>
        <end position="153"/>
    </location>
</feature>
<feature type="compositionally biased region" description="Low complexity" evidence="1">
    <location>
        <begin position="284"/>
        <end position="303"/>
    </location>
</feature>
<organism evidence="2 3">
    <name type="scientific">Sordaria macrospora</name>
    <dbReference type="NCBI Taxonomy" id="5147"/>
    <lineage>
        <taxon>Eukaryota</taxon>
        <taxon>Fungi</taxon>
        <taxon>Dikarya</taxon>
        <taxon>Ascomycota</taxon>
        <taxon>Pezizomycotina</taxon>
        <taxon>Sordariomycetes</taxon>
        <taxon>Sordariomycetidae</taxon>
        <taxon>Sordariales</taxon>
        <taxon>Sordariaceae</taxon>
        <taxon>Sordaria</taxon>
    </lineage>
</organism>
<dbReference type="Proteomes" id="UP000433876">
    <property type="component" value="Unassembled WGS sequence"/>
</dbReference>
<dbReference type="PANTHER" id="PTHR22705">
    <property type="entry name" value="ZINC FINGER, ZZ DOMAIN CONTAINING 3"/>
    <property type="match status" value="1"/>
</dbReference>
<feature type="compositionally biased region" description="Polar residues" evidence="1">
    <location>
        <begin position="1"/>
        <end position="10"/>
    </location>
</feature>
<feature type="compositionally biased region" description="Gly residues" evidence="1">
    <location>
        <begin position="398"/>
        <end position="421"/>
    </location>
</feature>
<feature type="region of interest" description="Disordered" evidence="1">
    <location>
        <begin position="206"/>
        <end position="336"/>
    </location>
</feature>
<reference evidence="2 3" key="1">
    <citation type="submission" date="2017-07" db="EMBL/GenBank/DDBJ databases">
        <title>Genome sequence of the Sordaria macrospora wild type strain R19027.</title>
        <authorList>
            <person name="Nowrousian M."/>
            <person name="Teichert I."/>
            <person name="Kueck U."/>
        </authorList>
    </citation>
    <scope>NUCLEOTIDE SEQUENCE [LARGE SCALE GENOMIC DNA]</scope>
    <source>
        <strain evidence="2 3">R19027</strain>
        <tissue evidence="2">Mycelium</tissue>
    </source>
</reference>
<dbReference type="PANTHER" id="PTHR22705:SF0">
    <property type="entry name" value="ZZ-TYPE ZINC FINGER-CONTAINING PROTEIN 3"/>
    <property type="match status" value="1"/>
</dbReference>
<feature type="compositionally biased region" description="Low complexity" evidence="1">
    <location>
        <begin position="475"/>
        <end position="485"/>
    </location>
</feature>
<feature type="compositionally biased region" description="Acidic residues" evidence="1">
    <location>
        <begin position="249"/>
        <end position="261"/>
    </location>
</feature>
<feature type="compositionally biased region" description="Low complexity" evidence="1">
    <location>
        <begin position="85"/>
        <end position="119"/>
    </location>
</feature>
<accession>A0A8S8ZY96</accession>
<evidence type="ECO:0000256" key="1">
    <source>
        <dbReference type="SAM" id="MobiDB-lite"/>
    </source>
</evidence>
<feature type="region of interest" description="Disordered" evidence="1">
    <location>
        <begin position="391"/>
        <end position="512"/>
    </location>
</feature>
<dbReference type="VEuPathDB" id="FungiDB:SMAC_04346"/>
<dbReference type="EMBL" id="NMPR01000009">
    <property type="protein sequence ID" value="KAA8635764.1"/>
    <property type="molecule type" value="Genomic_DNA"/>
</dbReference>
<name>A0A8S8ZY96_SORMA</name>
<evidence type="ECO:0000313" key="3">
    <source>
        <dbReference type="Proteomes" id="UP000433876"/>
    </source>
</evidence>
<proteinExistence type="predicted"/>